<dbReference type="PANTHER" id="PTHR45614">
    <property type="entry name" value="MYB PROTEIN-RELATED"/>
    <property type="match status" value="1"/>
</dbReference>
<reference evidence="4 5" key="1">
    <citation type="submission" date="2024-04" db="EMBL/GenBank/DDBJ databases">
        <title>Tritrichomonas musculus Genome.</title>
        <authorList>
            <person name="Alves-Ferreira E."/>
            <person name="Grigg M."/>
            <person name="Lorenzi H."/>
            <person name="Galac M."/>
        </authorList>
    </citation>
    <scope>NUCLEOTIDE SEQUENCE [LARGE SCALE GENOMIC DNA]</scope>
    <source>
        <strain evidence="4 5">EAF2021</strain>
    </source>
</reference>
<comment type="caution">
    <text evidence="4">The sequence shown here is derived from an EMBL/GenBank/DDBJ whole genome shotgun (WGS) entry which is preliminary data.</text>
</comment>
<feature type="domain" description="HTH myb-type" evidence="3">
    <location>
        <begin position="1"/>
        <end position="55"/>
    </location>
</feature>
<feature type="domain" description="Myb-like" evidence="2">
    <location>
        <begin position="52"/>
        <end position="103"/>
    </location>
</feature>
<feature type="domain" description="HTH myb-type" evidence="3">
    <location>
        <begin position="56"/>
        <end position="103"/>
    </location>
</feature>
<proteinExistence type="predicted"/>
<dbReference type="Gene3D" id="1.10.10.60">
    <property type="entry name" value="Homeodomain-like"/>
    <property type="match status" value="3"/>
</dbReference>
<name>A0ABR2HWP2_9EUKA</name>
<evidence type="ECO:0000313" key="4">
    <source>
        <dbReference type="EMBL" id="KAK8854044.1"/>
    </source>
</evidence>
<dbReference type="SUPFAM" id="SSF46689">
    <property type="entry name" value="Homeodomain-like"/>
    <property type="match status" value="2"/>
</dbReference>
<dbReference type="SMART" id="SM00717">
    <property type="entry name" value="SANT"/>
    <property type="match status" value="3"/>
</dbReference>
<sequence length="219" mass="25411">MSKQSNHSWTPEDDNLLKDLVNKFGNRWSLMARSFPGRSPSQLATRWSKTVNPQLVKGPFTQIEDEKIVEHVLKHGAKKWSLLVKKMPERSAKQYRERWMNCLNPQINKRPWTDYEDQMIIQLVAQYGNKWAQISKMLPGRSDNSIKNRWNSSLSRRLTTSPNSSPNITIKNDSKKKELTSLPNPIPFKLPPIETFDRFIPMVLIPETNVPKIVEAGKF</sequence>
<dbReference type="InterPro" id="IPR017930">
    <property type="entry name" value="Myb_dom"/>
</dbReference>
<feature type="domain" description="Myb-like" evidence="2">
    <location>
        <begin position="1"/>
        <end position="51"/>
    </location>
</feature>
<keyword evidence="5" id="KW-1185">Reference proteome</keyword>
<dbReference type="InterPro" id="IPR050560">
    <property type="entry name" value="MYB_TF"/>
</dbReference>
<feature type="domain" description="Myb-like" evidence="2">
    <location>
        <begin position="104"/>
        <end position="154"/>
    </location>
</feature>
<dbReference type="Pfam" id="PF13921">
    <property type="entry name" value="Myb_DNA-bind_6"/>
    <property type="match status" value="1"/>
</dbReference>
<evidence type="ECO:0000259" key="2">
    <source>
        <dbReference type="PROSITE" id="PS50090"/>
    </source>
</evidence>
<protein>
    <submittedName>
        <fullName evidence="4">Myb- protein A</fullName>
    </submittedName>
</protein>
<feature type="compositionally biased region" description="Polar residues" evidence="1">
    <location>
        <begin position="155"/>
        <end position="171"/>
    </location>
</feature>
<dbReference type="PANTHER" id="PTHR45614:SF25">
    <property type="entry name" value="MYB PROTEIN"/>
    <property type="match status" value="1"/>
</dbReference>
<evidence type="ECO:0000313" key="5">
    <source>
        <dbReference type="Proteomes" id="UP001470230"/>
    </source>
</evidence>
<dbReference type="InterPro" id="IPR001005">
    <property type="entry name" value="SANT/Myb"/>
</dbReference>
<evidence type="ECO:0000256" key="1">
    <source>
        <dbReference type="SAM" id="MobiDB-lite"/>
    </source>
</evidence>
<dbReference type="PROSITE" id="PS50090">
    <property type="entry name" value="MYB_LIKE"/>
    <property type="match status" value="3"/>
</dbReference>
<dbReference type="EMBL" id="JAPFFF010000021">
    <property type="protein sequence ID" value="KAK8854044.1"/>
    <property type="molecule type" value="Genomic_DNA"/>
</dbReference>
<accession>A0ABR2HWP2</accession>
<dbReference type="Proteomes" id="UP001470230">
    <property type="component" value="Unassembled WGS sequence"/>
</dbReference>
<dbReference type="Pfam" id="PF00249">
    <property type="entry name" value="Myb_DNA-binding"/>
    <property type="match status" value="1"/>
</dbReference>
<gene>
    <name evidence="4" type="ORF">M9Y10_016594</name>
</gene>
<organism evidence="4 5">
    <name type="scientific">Tritrichomonas musculus</name>
    <dbReference type="NCBI Taxonomy" id="1915356"/>
    <lineage>
        <taxon>Eukaryota</taxon>
        <taxon>Metamonada</taxon>
        <taxon>Parabasalia</taxon>
        <taxon>Tritrichomonadida</taxon>
        <taxon>Tritrichomonadidae</taxon>
        <taxon>Tritrichomonas</taxon>
    </lineage>
</organism>
<feature type="region of interest" description="Disordered" evidence="1">
    <location>
        <begin position="155"/>
        <end position="176"/>
    </location>
</feature>
<dbReference type="PROSITE" id="PS51294">
    <property type="entry name" value="HTH_MYB"/>
    <property type="match status" value="3"/>
</dbReference>
<evidence type="ECO:0000259" key="3">
    <source>
        <dbReference type="PROSITE" id="PS51294"/>
    </source>
</evidence>
<dbReference type="InterPro" id="IPR009057">
    <property type="entry name" value="Homeodomain-like_sf"/>
</dbReference>
<feature type="domain" description="HTH myb-type" evidence="3">
    <location>
        <begin position="104"/>
        <end position="158"/>
    </location>
</feature>
<dbReference type="CDD" id="cd00167">
    <property type="entry name" value="SANT"/>
    <property type="match status" value="3"/>
</dbReference>